<dbReference type="PRINTS" id="PR00132">
    <property type="entry name" value="GLHYDRLASE2"/>
</dbReference>
<keyword evidence="7" id="KW-0106">Calcium</keyword>
<evidence type="ECO:0000256" key="4">
    <source>
        <dbReference type="ARBA" id="ARBA00011245"/>
    </source>
</evidence>
<dbReference type="Pfam" id="PF02836">
    <property type="entry name" value="Glyco_hydro_2_C"/>
    <property type="match status" value="1"/>
</dbReference>
<evidence type="ECO:0000256" key="10">
    <source>
        <dbReference type="RuleBase" id="RU361154"/>
    </source>
</evidence>
<dbReference type="SUPFAM" id="SSF74650">
    <property type="entry name" value="Galactose mutarotase-like"/>
    <property type="match status" value="1"/>
</dbReference>
<dbReference type="InterPro" id="IPR004199">
    <property type="entry name" value="B-gal_small/dom_5"/>
</dbReference>
<evidence type="ECO:0000256" key="6">
    <source>
        <dbReference type="ARBA" id="ARBA00022801"/>
    </source>
</evidence>
<evidence type="ECO:0000256" key="3">
    <source>
        <dbReference type="ARBA" id="ARBA00007401"/>
    </source>
</evidence>
<dbReference type="PANTHER" id="PTHR46323">
    <property type="entry name" value="BETA-GALACTOSIDASE"/>
    <property type="match status" value="1"/>
</dbReference>
<evidence type="ECO:0000313" key="13">
    <source>
        <dbReference type="EMBL" id="VYT44173.1"/>
    </source>
</evidence>
<sequence length="1069" mass="123725">METLTTLYLMINRLFSTLLFLSCLFGGLSQTAKAQNNEWENPTKYEWNKEKPHADFRLYERTDDAVNDNPQKSSWQYSLNGTWKFVYAPSIAESIKDFYCTDLSDNDWDTITVPSNWEIQGFGEPIIRNIQYVFSPNPPYIDVDNPVGTYRRTFTVPQNWQGREVLLHFGSISGYARIYVNGQQVGMTKASKTPAEFNVTNYLKKGENLLAVQVYRWHDGSYMEDQDFWRLSGIERDVFLTAYPQTTIWDFFLHAGLDDTYRHGQFRATVDLRSFNANATLQKGTLTLELKDAGGKTVLSAQKAYCISDISTTLTFEGTVRNVRKWSAEHPSLYDCILTLRANDDKQQTVVAHKVGFRRIEIKNTRLLVNGVPTYIKGVNRHEHNDSLGHTQTREIIMNDLRLIKQLNMNAVRTSHYPNHPLFYQLCDQYGIYVVDEANIETHGMGSVPYFKDTIPHPAYRPEWYAAHVDRITRMVERDKNHPCIIGWSLGNECGNGIVFHDEYKRLKKYDPGRFVQFEQAWEDWNTDIVCPMYPNMWKITEYRKSGKQRPFIMCEYAHAQGNSNGNFKDLWDIIYDSPNLQGGFIWDFMDQGFKIKTEPRDGRTYWTYNGKMGSYKWLEDKKGELNTGTDGLISANGIPKPQAYEVKKVYQYIQFSAKDLGKGIISIKNRYDFTNLDEYAFMWEIYKNGEKISTGDFNVDLKPHEEKEIRLSLPVIPEDGNEYFLNLYVHTRVATDLVPAGYEVAREQMQLNKSSFFTSLPPCSGKLSYETKDNILSFQSGAVSGKIDLKKGILFDYMINGKQPIRQYPEPAFWRAPIDNDFGNKMPVLAGVWRTAHVNRYVKKVTIGENNEKGLSVRVDWVLSDIQVPYTMEYLVRDNGTVIVTGSIDLTGTKLPELPRFGMRMELHQPYENLTYYGRGPFENYIDRYSGAFIGRYEDKVENQFYWYIRPQETGNKTDVRWLTLLDSGGLGVKITGLQPISFSALHFSPEDLDPGLTRKLQHTIDIVPQKNIFLHVDLKQRGLGGDNSWGMYPHNEYRLLDKKYTYSYMIELVEKGSDKNDYLNSRK</sequence>
<dbReference type="InterPro" id="IPR017853">
    <property type="entry name" value="GH"/>
</dbReference>
<dbReference type="Pfam" id="PF02929">
    <property type="entry name" value="Bgal_small_N"/>
    <property type="match status" value="1"/>
</dbReference>
<dbReference type="InterPro" id="IPR006104">
    <property type="entry name" value="Glyco_hydro_2_N"/>
</dbReference>
<evidence type="ECO:0000256" key="2">
    <source>
        <dbReference type="ARBA" id="ARBA00001913"/>
    </source>
</evidence>
<dbReference type="Pfam" id="PF02837">
    <property type="entry name" value="Glyco_hydro_2_N"/>
    <property type="match status" value="1"/>
</dbReference>
<evidence type="ECO:0000256" key="5">
    <source>
        <dbReference type="ARBA" id="ARBA00012756"/>
    </source>
</evidence>
<feature type="signal peptide" evidence="11">
    <location>
        <begin position="1"/>
        <end position="34"/>
    </location>
</feature>
<comment type="cofactor">
    <cofactor evidence="2">
        <name>Ca(2+)</name>
        <dbReference type="ChEBI" id="CHEBI:29108"/>
    </cofactor>
</comment>
<dbReference type="Gene3D" id="3.20.20.80">
    <property type="entry name" value="Glycosidases"/>
    <property type="match status" value="1"/>
</dbReference>
<dbReference type="InterPro" id="IPR050347">
    <property type="entry name" value="Bact_Beta-galactosidase"/>
</dbReference>
<dbReference type="InterPro" id="IPR006102">
    <property type="entry name" value="Ig-like_GH2"/>
</dbReference>
<dbReference type="SUPFAM" id="SSF49303">
    <property type="entry name" value="beta-Galactosidase/glucuronidase domain"/>
    <property type="match status" value="2"/>
</dbReference>
<gene>
    <name evidence="13" type="primary">lacZ_12</name>
    <name evidence="13" type="ORF">BCLFYP20_04157</name>
</gene>
<comment type="subunit">
    <text evidence="4">Monomer.</text>
</comment>
<evidence type="ECO:0000256" key="7">
    <source>
        <dbReference type="ARBA" id="ARBA00022837"/>
    </source>
</evidence>
<dbReference type="SUPFAM" id="SSF51445">
    <property type="entry name" value="(Trans)glycosidases"/>
    <property type="match status" value="1"/>
</dbReference>
<reference evidence="13" key="1">
    <citation type="submission" date="2019-11" db="EMBL/GenBank/DDBJ databases">
        <authorList>
            <person name="Feng L."/>
        </authorList>
    </citation>
    <scope>NUCLEOTIDE SEQUENCE</scope>
    <source>
        <strain evidence="13">BcaccaeLFYP20</strain>
    </source>
</reference>
<protein>
    <recommendedName>
        <fullName evidence="5 10">Beta-galactosidase</fullName>
        <ecNumber evidence="5 10">3.2.1.23</ecNumber>
    </recommendedName>
    <alternativeName>
        <fullName evidence="9 10">Lactase</fullName>
    </alternativeName>
</protein>
<dbReference type="InterPro" id="IPR014718">
    <property type="entry name" value="GH-type_carb-bd"/>
</dbReference>
<dbReference type="SUPFAM" id="SSF49785">
    <property type="entry name" value="Galactose-binding domain-like"/>
    <property type="match status" value="1"/>
</dbReference>
<evidence type="ECO:0000256" key="9">
    <source>
        <dbReference type="ARBA" id="ARBA00032230"/>
    </source>
</evidence>
<dbReference type="Pfam" id="PF16353">
    <property type="entry name" value="LacZ_4"/>
    <property type="match status" value="1"/>
</dbReference>
<feature type="domain" description="Beta galactosidase small chain/" evidence="12">
    <location>
        <begin position="778"/>
        <end position="1053"/>
    </location>
</feature>
<dbReference type="AlphaFoldDB" id="A0A6N2WPN3"/>
<keyword evidence="8 10" id="KW-0326">Glycosidase</keyword>
<dbReference type="InterPro" id="IPR023230">
    <property type="entry name" value="Glyco_hydro_2_CS"/>
</dbReference>
<dbReference type="PANTHER" id="PTHR46323:SF2">
    <property type="entry name" value="BETA-GALACTOSIDASE"/>
    <property type="match status" value="1"/>
</dbReference>
<accession>A0A6N2WPN3</accession>
<dbReference type="InterPro" id="IPR006101">
    <property type="entry name" value="Glyco_hydro_2"/>
</dbReference>
<dbReference type="Gene3D" id="2.60.40.10">
    <property type="entry name" value="Immunoglobulins"/>
    <property type="match status" value="2"/>
</dbReference>
<dbReference type="InterPro" id="IPR013783">
    <property type="entry name" value="Ig-like_fold"/>
</dbReference>
<dbReference type="Pfam" id="PF00703">
    <property type="entry name" value="Glyco_hydro_2"/>
    <property type="match status" value="1"/>
</dbReference>
<dbReference type="GO" id="GO:0030246">
    <property type="term" value="F:carbohydrate binding"/>
    <property type="evidence" value="ECO:0007669"/>
    <property type="project" value="InterPro"/>
</dbReference>
<proteinExistence type="inferred from homology"/>
<dbReference type="GO" id="GO:0009341">
    <property type="term" value="C:beta-galactosidase complex"/>
    <property type="evidence" value="ECO:0007669"/>
    <property type="project" value="InterPro"/>
</dbReference>
<comment type="catalytic activity">
    <reaction evidence="1 10">
        <text>Hydrolysis of terminal non-reducing beta-D-galactose residues in beta-D-galactosides.</text>
        <dbReference type="EC" id="3.2.1.23"/>
    </reaction>
</comment>
<evidence type="ECO:0000259" key="12">
    <source>
        <dbReference type="SMART" id="SM01038"/>
    </source>
</evidence>
<dbReference type="InterPro" id="IPR006103">
    <property type="entry name" value="Glyco_hydro_2_cat"/>
</dbReference>
<feature type="chain" id="PRO_5026688161" description="Beta-galactosidase" evidence="11">
    <location>
        <begin position="35"/>
        <end position="1069"/>
    </location>
</feature>
<dbReference type="InterPro" id="IPR008979">
    <property type="entry name" value="Galactose-bd-like_sf"/>
</dbReference>
<keyword evidence="6 10" id="KW-0378">Hydrolase</keyword>
<dbReference type="EMBL" id="CACRTB010000038">
    <property type="protein sequence ID" value="VYT44173.1"/>
    <property type="molecule type" value="Genomic_DNA"/>
</dbReference>
<dbReference type="Gene3D" id="2.70.98.10">
    <property type="match status" value="1"/>
</dbReference>
<dbReference type="Gene3D" id="2.60.120.260">
    <property type="entry name" value="Galactose-binding domain-like"/>
    <property type="match status" value="1"/>
</dbReference>
<dbReference type="InterPro" id="IPR036156">
    <property type="entry name" value="Beta-gal/glucu_dom_sf"/>
</dbReference>
<dbReference type="PROSITE" id="PS00719">
    <property type="entry name" value="GLYCOSYL_HYDROL_F2_1"/>
    <property type="match status" value="1"/>
</dbReference>
<dbReference type="EC" id="3.2.1.23" evidence="5 10"/>
<evidence type="ECO:0000256" key="8">
    <source>
        <dbReference type="ARBA" id="ARBA00023295"/>
    </source>
</evidence>
<keyword evidence="11" id="KW-0732">Signal</keyword>
<comment type="similarity">
    <text evidence="3 10">Belongs to the glycosyl hydrolase 2 family.</text>
</comment>
<dbReference type="InterPro" id="IPR032312">
    <property type="entry name" value="LacZ_4"/>
</dbReference>
<evidence type="ECO:0000256" key="11">
    <source>
        <dbReference type="SAM" id="SignalP"/>
    </source>
</evidence>
<dbReference type="SMART" id="SM01038">
    <property type="entry name" value="Bgal_small_N"/>
    <property type="match status" value="1"/>
</dbReference>
<dbReference type="GO" id="GO:0004565">
    <property type="term" value="F:beta-galactosidase activity"/>
    <property type="evidence" value="ECO:0007669"/>
    <property type="project" value="UniProtKB-EC"/>
</dbReference>
<name>A0A6N2WPN3_9BACE</name>
<organism evidence="13">
    <name type="scientific">Bacteroides caccae</name>
    <dbReference type="NCBI Taxonomy" id="47678"/>
    <lineage>
        <taxon>Bacteria</taxon>
        <taxon>Pseudomonadati</taxon>
        <taxon>Bacteroidota</taxon>
        <taxon>Bacteroidia</taxon>
        <taxon>Bacteroidales</taxon>
        <taxon>Bacteroidaceae</taxon>
        <taxon>Bacteroides</taxon>
    </lineage>
</organism>
<dbReference type="GO" id="GO:0005990">
    <property type="term" value="P:lactose catabolic process"/>
    <property type="evidence" value="ECO:0007669"/>
    <property type="project" value="TreeGrafter"/>
</dbReference>
<evidence type="ECO:0000256" key="1">
    <source>
        <dbReference type="ARBA" id="ARBA00001412"/>
    </source>
</evidence>
<dbReference type="InterPro" id="IPR011013">
    <property type="entry name" value="Gal_mutarotase_sf_dom"/>
</dbReference>